<proteinExistence type="predicted"/>
<evidence type="ECO:0000313" key="5">
    <source>
        <dbReference type="EMBL" id="CAI6337836.1"/>
    </source>
</evidence>
<organism evidence="5 6">
    <name type="scientific">Periconia digitata</name>
    <dbReference type="NCBI Taxonomy" id="1303443"/>
    <lineage>
        <taxon>Eukaryota</taxon>
        <taxon>Fungi</taxon>
        <taxon>Dikarya</taxon>
        <taxon>Ascomycota</taxon>
        <taxon>Pezizomycotina</taxon>
        <taxon>Dothideomycetes</taxon>
        <taxon>Pleosporomycetidae</taxon>
        <taxon>Pleosporales</taxon>
        <taxon>Massarineae</taxon>
        <taxon>Periconiaceae</taxon>
        <taxon>Periconia</taxon>
    </lineage>
</organism>
<dbReference type="PROSITE" id="PS50297">
    <property type="entry name" value="ANK_REP_REGION"/>
    <property type="match status" value="4"/>
</dbReference>
<name>A0A9W4XU85_9PLEO</name>
<dbReference type="Pfam" id="PF00069">
    <property type="entry name" value="Pkinase"/>
    <property type="match status" value="1"/>
</dbReference>
<dbReference type="CDD" id="cd00180">
    <property type="entry name" value="PKc"/>
    <property type="match status" value="1"/>
</dbReference>
<gene>
    <name evidence="5" type="ORF">PDIGIT_LOCUS10951</name>
</gene>
<keyword evidence="1" id="KW-0677">Repeat</keyword>
<evidence type="ECO:0000256" key="3">
    <source>
        <dbReference type="PROSITE-ProRule" id="PRU00023"/>
    </source>
</evidence>
<feature type="repeat" description="ANK" evidence="3">
    <location>
        <begin position="947"/>
        <end position="979"/>
    </location>
</feature>
<dbReference type="InterPro" id="IPR008271">
    <property type="entry name" value="Ser/Thr_kinase_AS"/>
</dbReference>
<dbReference type="SUPFAM" id="SSF48403">
    <property type="entry name" value="Ankyrin repeat"/>
    <property type="match status" value="3"/>
</dbReference>
<dbReference type="SMART" id="SM00248">
    <property type="entry name" value="ANK"/>
    <property type="match status" value="12"/>
</dbReference>
<comment type="caution">
    <text evidence="5">The sequence shown here is derived from an EMBL/GenBank/DDBJ whole genome shotgun (WGS) entry which is preliminary data.</text>
</comment>
<dbReference type="Proteomes" id="UP001152607">
    <property type="component" value="Unassembled WGS sequence"/>
</dbReference>
<dbReference type="InterPro" id="IPR011009">
    <property type="entry name" value="Kinase-like_dom_sf"/>
</dbReference>
<keyword evidence="6" id="KW-1185">Reference proteome</keyword>
<dbReference type="InterPro" id="IPR000719">
    <property type="entry name" value="Prot_kinase_dom"/>
</dbReference>
<sequence>MSILGSSCSASLWSSQNSVDSLRTSNLSFYNAAIPTAQGLEDIIRTVQSLKIRLVPSSAIRRGTPAGEGETFWVERCDVSGQTVAVKHLKVDERRSVSNEFRHRIDSLLLEMRIMHHAPLSSHPNILNLIGYGWNIEAGGILPYILVEYSAEGTLRQYLRRRRDVRLETKEMLIADVGAGLHALHVTGIVHGDVKLENVLVFYSDERQSSPIAKICDFGHSILVGTSGDETSHGIYKGTPRYHAPEVLEQKANPIKREELKKCDIWAFGLLAWEIVLDGAVYTDHIDSLDSSPAAILSSALRTTIRSTRDTVIQGVFRRLFKRTLEADPNLRAEKIDNMACMARWKRTGTANLSAQLALHTGNSEWSFEVFRFETRKDIAWIHREHIAQEFIRVFTTTDEDHVKASAAWQIAVCHATGFGLPADWKAADRYWADSSRLGSGLAQRFRKPLSQAGREHTGELYASALRDMLSLDAISSSGAFWLGGGPLITASGGAENADVSSLENAIKERDIGAIIDIHEKNPSFSNQNREPPLIMALRARNSEIAGLLSDRGCSPETQDESGRNAFHWLFMLGDRASTFAKRFRGRAEMTIAVNTVVTNIVIPDPQWPLQLEGSPLAHAVATGSADTVAALLDLGANPLQPAFGSEGFAGWTPLHVAVKYHHAEILQLLLEHLDSRKTISDLEIPLALVLPDAPIIERVAMHGKKQEKHLTQTIELLGEPKCLERAAKDGTTPLMRALDNNDLQVTTALLKRHGKLAELRSVSPSPTDEFGHDPQFHYAIHHAVQLVSCFNGPKSLDLMKLIQTHDIMALDRRDSQGRTPAHVAAAGYNHGGLTFLIDQKPSLLHEKDTQRATPLHYCETATVAEHLVSLGAKIDARDRSGHSALHYAVIKGYGTIVQSLCKLNATIDFNNSRVENPLHVAIRREDYSLATTLVAFGASINARDEAGNNALHIAAKKSPHHVLDLLLDNGANPMLPNNEGKSALDIAVRSGNAHAIDVLSTRCPGLILMSDLSKPGIVNQKVPNSPLYVCSRKFNKAAFNQMLVRMLKKDAESLDRNGFAVIHYAAKAGDMDVIQSLIRVNANLDIRDSKGNTALMLTMDGREFGMKRPQLFQMLLGNGANPTISNNARKLPWNIAAKRLFDESQDDVRHIMRMLLDHSVGACCQDIRRTSSNWAVVRIPYEEELTRLAFNRRDERLKSSLKCKISHEVYSTVQEEYRRAKLLEEAKKRDRAERDYRESLTPYQLHMYNLRERR</sequence>
<feature type="repeat" description="ANK" evidence="3">
    <location>
        <begin position="1058"/>
        <end position="1090"/>
    </location>
</feature>
<feature type="domain" description="Protein kinase" evidence="4">
    <location>
        <begin position="60"/>
        <end position="345"/>
    </location>
</feature>
<evidence type="ECO:0000313" key="6">
    <source>
        <dbReference type="Proteomes" id="UP001152607"/>
    </source>
</evidence>
<protein>
    <recommendedName>
        <fullName evidence="4">Protein kinase domain-containing protein</fullName>
    </recommendedName>
</protein>
<dbReference type="Gene3D" id="1.25.40.20">
    <property type="entry name" value="Ankyrin repeat-containing domain"/>
    <property type="match status" value="4"/>
</dbReference>
<evidence type="ECO:0000259" key="4">
    <source>
        <dbReference type="PROSITE" id="PS50011"/>
    </source>
</evidence>
<feature type="repeat" description="ANK" evidence="3">
    <location>
        <begin position="650"/>
        <end position="673"/>
    </location>
</feature>
<dbReference type="PROSITE" id="PS00108">
    <property type="entry name" value="PROTEIN_KINASE_ST"/>
    <property type="match status" value="1"/>
</dbReference>
<reference evidence="5" key="1">
    <citation type="submission" date="2023-01" db="EMBL/GenBank/DDBJ databases">
        <authorList>
            <person name="Van Ghelder C."/>
            <person name="Rancurel C."/>
        </authorList>
    </citation>
    <scope>NUCLEOTIDE SEQUENCE</scope>
    <source>
        <strain evidence="5">CNCM I-4278</strain>
    </source>
</reference>
<dbReference type="AlphaFoldDB" id="A0A9W4XU85"/>
<dbReference type="SMART" id="SM00220">
    <property type="entry name" value="S_TKc"/>
    <property type="match status" value="1"/>
</dbReference>
<dbReference type="PROSITE" id="PS50088">
    <property type="entry name" value="ANK_REPEAT"/>
    <property type="match status" value="5"/>
</dbReference>
<dbReference type="SUPFAM" id="SSF56112">
    <property type="entry name" value="Protein kinase-like (PK-like)"/>
    <property type="match status" value="1"/>
</dbReference>
<dbReference type="OrthoDB" id="626167at2759"/>
<dbReference type="Pfam" id="PF12796">
    <property type="entry name" value="Ank_2"/>
    <property type="match status" value="4"/>
</dbReference>
<dbReference type="PANTHER" id="PTHR24198">
    <property type="entry name" value="ANKYRIN REPEAT AND PROTEIN KINASE DOMAIN-CONTAINING PROTEIN"/>
    <property type="match status" value="1"/>
</dbReference>
<dbReference type="GO" id="GO:0005524">
    <property type="term" value="F:ATP binding"/>
    <property type="evidence" value="ECO:0007669"/>
    <property type="project" value="InterPro"/>
</dbReference>
<evidence type="ECO:0000256" key="2">
    <source>
        <dbReference type="ARBA" id="ARBA00023043"/>
    </source>
</evidence>
<feature type="repeat" description="ANK" evidence="3">
    <location>
        <begin position="914"/>
        <end position="946"/>
    </location>
</feature>
<dbReference type="PANTHER" id="PTHR24198:SF165">
    <property type="entry name" value="ANKYRIN REPEAT-CONTAINING PROTEIN-RELATED"/>
    <property type="match status" value="1"/>
</dbReference>
<dbReference type="GO" id="GO:0004672">
    <property type="term" value="F:protein kinase activity"/>
    <property type="evidence" value="ECO:0007669"/>
    <property type="project" value="InterPro"/>
</dbReference>
<evidence type="ECO:0000256" key="1">
    <source>
        <dbReference type="ARBA" id="ARBA00022737"/>
    </source>
</evidence>
<dbReference type="EMBL" id="CAOQHR010000007">
    <property type="protein sequence ID" value="CAI6337836.1"/>
    <property type="molecule type" value="Genomic_DNA"/>
</dbReference>
<dbReference type="Gene3D" id="1.10.510.10">
    <property type="entry name" value="Transferase(Phosphotransferase) domain 1"/>
    <property type="match status" value="1"/>
</dbReference>
<feature type="repeat" description="ANK" evidence="3">
    <location>
        <begin position="881"/>
        <end position="913"/>
    </location>
</feature>
<accession>A0A9W4XU85</accession>
<keyword evidence="2 3" id="KW-0040">ANK repeat</keyword>
<dbReference type="PROSITE" id="PS50011">
    <property type="entry name" value="PROTEIN_KINASE_DOM"/>
    <property type="match status" value="1"/>
</dbReference>
<dbReference type="InterPro" id="IPR002110">
    <property type="entry name" value="Ankyrin_rpt"/>
</dbReference>
<dbReference type="InterPro" id="IPR036770">
    <property type="entry name" value="Ankyrin_rpt-contain_sf"/>
</dbReference>